<evidence type="ECO:0000256" key="1">
    <source>
        <dbReference type="SAM" id="MobiDB-lite"/>
    </source>
</evidence>
<sequence>MPKYSFIAEAADTMAPGEITSARGTLTAPSPEAARKTVESSLRSRGYEPTEDITVTPK</sequence>
<organism evidence="2 3">
    <name type="scientific">Streptomyces clavifer</name>
    <dbReference type="NCBI Taxonomy" id="68188"/>
    <lineage>
        <taxon>Bacteria</taxon>
        <taxon>Bacillati</taxon>
        <taxon>Actinomycetota</taxon>
        <taxon>Actinomycetes</taxon>
        <taxon>Kitasatosporales</taxon>
        <taxon>Streptomycetaceae</taxon>
        <taxon>Streptomyces</taxon>
    </lineage>
</organism>
<feature type="region of interest" description="Disordered" evidence="1">
    <location>
        <begin position="18"/>
        <end position="58"/>
    </location>
</feature>
<name>A0ABS4V8C0_9ACTN</name>
<reference evidence="2 3" key="1">
    <citation type="submission" date="2021-03" db="EMBL/GenBank/DDBJ databases">
        <title>Sequencing the genomes of 1000 actinobacteria strains.</title>
        <authorList>
            <person name="Klenk H.-P."/>
        </authorList>
    </citation>
    <scope>NUCLEOTIDE SEQUENCE [LARGE SCALE GENOMIC DNA]</scope>
    <source>
        <strain evidence="2 3">DSM 40843</strain>
    </source>
</reference>
<evidence type="ECO:0000313" key="2">
    <source>
        <dbReference type="EMBL" id="MBP2360151.1"/>
    </source>
</evidence>
<proteinExistence type="predicted"/>
<comment type="caution">
    <text evidence="2">The sequence shown here is derived from an EMBL/GenBank/DDBJ whole genome shotgun (WGS) entry which is preliminary data.</text>
</comment>
<gene>
    <name evidence="2" type="ORF">JOF59_002551</name>
</gene>
<evidence type="ECO:0000313" key="3">
    <source>
        <dbReference type="Proteomes" id="UP001519311"/>
    </source>
</evidence>
<protein>
    <submittedName>
        <fullName evidence="2">Uncharacterized protein</fullName>
    </submittedName>
</protein>
<keyword evidence="3" id="KW-1185">Reference proteome</keyword>
<dbReference type="Proteomes" id="UP001519311">
    <property type="component" value="Unassembled WGS sequence"/>
</dbReference>
<dbReference type="RefSeq" id="WP_209470096.1">
    <property type="nucleotide sequence ID" value="NZ_BMWJ01000004.1"/>
</dbReference>
<accession>A0ABS4V8C0</accession>
<dbReference type="EMBL" id="JAGINS010000001">
    <property type="protein sequence ID" value="MBP2360151.1"/>
    <property type="molecule type" value="Genomic_DNA"/>
</dbReference>